<gene>
    <name evidence="2" type="ORF">I553_3859</name>
</gene>
<comment type="caution">
    <text evidence="2">The sequence shown here is derived from an EMBL/GenBank/DDBJ whole genome shotgun (WGS) entry which is preliminary data.</text>
</comment>
<evidence type="ECO:0000313" key="2">
    <source>
        <dbReference type="EMBL" id="EUA33078.1"/>
    </source>
</evidence>
<organism evidence="2">
    <name type="scientific">Mycobacterium xenopi 4042</name>
    <dbReference type="NCBI Taxonomy" id="1299334"/>
    <lineage>
        <taxon>Bacteria</taxon>
        <taxon>Bacillati</taxon>
        <taxon>Actinomycetota</taxon>
        <taxon>Actinomycetes</taxon>
        <taxon>Mycobacteriales</taxon>
        <taxon>Mycobacteriaceae</taxon>
        <taxon>Mycobacterium</taxon>
    </lineage>
</organism>
<accession>X8APV4</accession>
<evidence type="ECO:0000256" key="1">
    <source>
        <dbReference type="SAM" id="MobiDB-lite"/>
    </source>
</evidence>
<protein>
    <submittedName>
        <fullName evidence="2">Uncharacterized protein</fullName>
    </submittedName>
</protein>
<sequence>MVAHHPAIRPVSCAGRRSLPAPTVDIPHLRAHDTPWL</sequence>
<dbReference type="AlphaFoldDB" id="X8APV4"/>
<proteinExistence type="predicted"/>
<dbReference type="EMBL" id="JAOB01000048">
    <property type="protein sequence ID" value="EUA33078.1"/>
    <property type="molecule type" value="Genomic_DNA"/>
</dbReference>
<reference evidence="2" key="1">
    <citation type="submission" date="2014-01" db="EMBL/GenBank/DDBJ databases">
        <authorList>
            <person name="Brown-Elliot B."/>
            <person name="Wallace R."/>
            <person name="Lenaerts A."/>
            <person name="Ordway D."/>
            <person name="DeGroote M.A."/>
            <person name="Parker T."/>
            <person name="Sizemore C."/>
            <person name="Tallon L.J."/>
            <person name="Sadzewicz L.K."/>
            <person name="Sengamalay N."/>
            <person name="Fraser C.M."/>
            <person name="Hine E."/>
            <person name="Shefchek K.A."/>
            <person name="Das S.P."/>
            <person name="Tettelin H."/>
        </authorList>
    </citation>
    <scope>NUCLEOTIDE SEQUENCE [LARGE SCALE GENOMIC DNA]</scope>
    <source>
        <strain evidence="2">4042</strain>
    </source>
</reference>
<feature type="region of interest" description="Disordered" evidence="1">
    <location>
        <begin position="1"/>
        <end position="26"/>
    </location>
</feature>
<name>X8APV4_MYCXE</name>